<keyword evidence="2" id="KW-1185">Reference proteome</keyword>
<dbReference type="Pfam" id="PF09952">
    <property type="entry name" value="AbiEi_2"/>
    <property type="match status" value="1"/>
</dbReference>
<dbReference type="KEGG" id="woc:BA177_00985"/>
<evidence type="ECO:0000313" key="2">
    <source>
        <dbReference type="Proteomes" id="UP000092695"/>
    </source>
</evidence>
<reference evidence="1 2" key="1">
    <citation type="submission" date="2016-06" db="EMBL/GenBank/DDBJ databases">
        <title>Complete genome sequence of a deep-branching marine Gamma Proteobacterium Woeseia oceani type strain XK5.</title>
        <authorList>
            <person name="Mu D."/>
            <person name="Du Z."/>
        </authorList>
    </citation>
    <scope>NUCLEOTIDE SEQUENCE [LARGE SCALE GENOMIC DNA]</scope>
    <source>
        <strain evidence="1 2">XK5</strain>
    </source>
</reference>
<dbReference type="AlphaFoldDB" id="A0A193LBV0"/>
<evidence type="ECO:0008006" key="3">
    <source>
        <dbReference type="Google" id="ProtNLM"/>
    </source>
</evidence>
<sequence>MQVNTAQPNALLDTAIQLVGERTGLDLTAIEPGPGADLLIRLNKAPTPTAYRVEIKRYLNKQTVALLAARLAEDPTPTMLVTDYVNPQQADRLRRRNIPFIDTAGNTYVNEPPIYVFATGNKPDILPTAKPRVRLFQPTGLKLIFALLNQPGLEQKPYRQQAEVAGIALGGVAWIMGDLRDGGYLIEPTPKTRRLINKRALTDLWVENYPARLREKLILGRYTTTHDRWWQDTDIAAHRAYWGGEIAADRLTHYLKPQDVTLYADKVPATLLLENRLQKVPDGNVEIVKQFWHFDYPEKALQIVPPLLVYADLIATGDARNAELARMVYDEHVARHIRED</sequence>
<protein>
    <recommendedName>
        <fullName evidence="3">Restriction endonuclease type IV Mrr domain-containing protein</fullName>
    </recommendedName>
</protein>
<gene>
    <name evidence="1" type="ORF">BA177_00985</name>
</gene>
<dbReference type="Proteomes" id="UP000092695">
    <property type="component" value="Chromosome"/>
</dbReference>
<organism evidence="1 2">
    <name type="scientific">Woeseia oceani</name>
    <dbReference type="NCBI Taxonomy" id="1548547"/>
    <lineage>
        <taxon>Bacteria</taxon>
        <taxon>Pseudomonadati</taxon>
        <taxon>Pseudomonadota</taxon>
        <taxon>Gammaproteobacteria</taxon>
        <taxon>Woeseiales</taxon>
        <taxon>Woeseiaceae</taxon>
        <taxon>Woeseia</taxon>
    </lineage>
</organism>
<dbReference type="STRING" id="1548547.BA177_00985"/>
<dbReference type="EMBL" id="CP016268">
    <property type="protein sequence ID" value="ANO49982.1"/>
    <property type="molecule type" value="Genomic_DNA"/>
</dbReference>
<dbReference type="InterPro" id="IPR019238">
    <property type="entry name" value="AbiEi_2"/>
</dbReference>
<name>A0A193LBV0_9GAMM</name>
<evidence type="ECO:0000313" key="1">
    <source>
        <dbReference type="EMBL" id="ANO49982.1"/>
    </source>
</evidence>
<proteinExistence type="predicted"/>
<accession>A0A193LBV0</accession>